<name>A0A9X3XQ99_9CLOT</name>
<feature type="transmembrane region" description="Helical" evidence="1">
    <location>
        <begin position="34"/>
        <end position="58"/>
    </location>
</feature>
<organism evidence="2 3">
    <name type="scientific">Clostridium tertium</name>
    <dbReference type="NCBI Taxonomy" id="1559"/>
    <lineage>
        <taxon>Bacteria</taxon>
        <taxon>Bacillati</taxon>
        <taxon>Bacillota</taxon>
        <taxon>Clostridia</taxon>
        <taxon>Eubacteriales</taxon>
        <taxon>Clostridiaceae</taxon>
        <taxon>Clostridium</taxon>
    </lineage>
</organism>
<dbReference type="InterPro" id="IPR021683">
    <property type="entry name" value="DUF3267"/>
</dbReference>
<evidence type="ECO:0000313" key="2">
    <source>
        <dbReference type="EMBL" id="MDC4241714.1"/>
    </source>
</evidence>
<dbReference type="RefSeq" id="WP_142418774.1">
    <property type="nucleotide sequence ID" value="NZ_CAJMCA010000076.1"/>
</dbReference>
<dbReference type="EMBL" id="JAMRYU010000018">
    <property type="protein sequence ID" value="MDC4241714.1"/>
    <property type="molecule type" value="Genomic_DNA"/>
</dbReference>
<keyword evidence="1" id="KW-0472">Membrane</keyword>
<keyword evidence="3" id="KW-1185">Reference proteome</keyword>
<reference evidence="2" key="1">
    <citation type="submission" date="2022-05" db="EMBL/GenBank/DDBJ databases">
        <title>Draft genome sequence of Clostridium tertium strain CP3 isolated from Peru.</title>
        <authorList>
            <person name="Hurtado R."/>
            <person name="Lima L."/>
            <person name="Sousa T."/>
            <person name="Jaiswal A.K."/>
            <person name="Tiwari S."/>
            <person name="Maturrano L."/>
            <person name="Brenig B."/>
            <person name="Azevedo V."/>
        </authorList>
    </citation>
    <scope>NUCLEOTIDE SEQUENCE</scope>
    <source>
        <strain evidence="2">CP3</strain>
    </source>
</reference>
<feature type="transmembrane region" description="Helical" evidence="1">
    <location>
        <begin position="159"/>
        <end position="183"/>
    </location>
</feature>
<dbReference type="Proteomes" id="UP001141183">
    <property type="component" value="Unassembled WGS sequence"/>
</dbReference>
<sequence length="204" mass="23555">MKYIKCIPSTDKLVCENLLLDGWKKLKEPKDVKFAIFYSLPIMIISFFIELTLIYFLYKPFRELINGSNDLKLQLTLNLNIFIYLITIIIFLIIHELLHALFIPNILKSNRTYWGFNGMFAFVYTEEKIKKSRFIIISVMPYLILSFISPIVLSSLGVLNGFLCFLCLLNAGGSCVDLLNIILISKQAPNDSYILSNGHNTYYK</sequence>
<proteinExistence type="predicted"/>
<gene>
    <name evidence="2" type="ORF">NE398_16380</name>
</gene>
<evidence type="ECO:0000313" key="3">
    <source>
        <dbReference type="Proteomes" id="UP001141183"/>
    </source>
</evidence>
<protein>
    <submittedName>
        <fullName evidence="2">DUF3267 domain-containing protein</fullName>
    </submittedName>
</protein>
<dbReference type="Pfam" id="PF11667">
    <property type="entry name" value="DUF3267"/>
    <property type="match status" value="1"/>
</dbReference>
<feature type="transmembrane region" description="Helical" evidence="1">
    <location>
        <begin position="81"/>
        <end position="103"/>
    </location>
</feature>
<comment type="caution">
    <text evidence="2">The sequence shown here is derived from an EMBL/GenBank/DDBJ whole genome shotgun (WGS) entry which is preliminary data.</text>
</comment>
<keyword evidence="1" id="KW-0812">Transmembrane</keyword>
<dbReference type="AlphaFoldDB" id="A0A9X3XQ99"/>
<feature type="transmembrane region" description="Helical" evidence="1">
    <location>
        <begin position="134"/>
        <end position="153"/>
    </location>
</feature>
<evidence type="ECO:0000256" key="1">
    <source>
        <dbReference type="SAM" id="Phobius"/>
    </source>
</evidence>
<keyword evidence="1" id="KW-1133">Transmembrane helix</keyword>
<accession>A0A9X3XQ99</accession>